<dbReference type="Gene3D" id="1.10.439.10">
    <property type="entry name" value="Penicillin Amidohydrolase, domain 1"/>
    <property type="match status" value="1"/>
</dbReference>
<dbReference type="InterPro" id="IPR023343">
    <property type="entry name" value="Penicillin_amidase_dom1"/>
</dbReference>
<keyword evidence="8" id="KW-1185">Reference proteome</keyword>
<evidence type="ECO:0000256" key="3">
    <source>
        <dbReference type="ARBA" id="ARBA00023145"/>
    </source>
</evidence>
<gene>
    <name evidence="7" type="ORF">DJ010_16245</name>
</gene>
<dbReference type="Pfam" id="PF01804">
    <property type="entry name" value="Penicil_amidase"/>
    <property type="match status" value="1"/>
</dbReference>
<dbReference type="SUPFAM" id="SSF56235">
    <property type="entry name" value="N-terminal nucleophile aminohydrolases (Ntn hydrolases)"/>
    <property type="match status" value="1"/>
</dbReference>
<evidence type="ECO:0000256" key="6">
    <source>
        <dbReference type="SAM" id="Phobius"/>
    </source>
</evidence>
<dbReference type="Gene3D" id="3.60.20.10">
    <property type="entry name" value="Glutamine Phosphoribosylpyrophosphate, subunit 1, domain 1"/>
    <property type="match status" value="1"/>
</dbReference>
<dbReference type="RefSeq" id="WP_109695617.1">
    <property type="nucleotide sequence ID" value="NZ_QGDD01000007.1"/>
</dbReference>
<feature type="binding site" evidence="5">
    <location>
        <position position="380"/>
    </location>
    <ligand>
        <name>Ca(2+)</name>
        <dbReference type="ChEBI" id="CHEBI:29108"/>
    </ligand>
</feature>
<keyword evidence="6" id="KW-1133">Transmembrane helix</keyword>
<dbReference type="Gene3D" id="1.10.1400.10">
    <property type="match status" value="1"/>
</dbReference>
<comment type="similarity">
    <text evidence="1">Belongs to the peptidase S45 family.</text>
</comment>
<reference evidence="7 8" key="1">
    <citation type="submission" date="2018-05" db="EMBL/GenBank/DDBJ databases">
        <title>Nocardioides silvaticus genome.</title>
        <authorList>
            <person name="Li C."/>
            <person name="Wang G."/>
        </authorList>
    </citation>
    <scope>NUCLEOTIDE SEQUENCE [LARGE SCALE GENOMIC DNA]</scope>
    <source>
        <strain evidence="7 8">CCTCC AB 2018079</strain>
    </source>
</reference>
<sequence>MTDATRRPSLWPGNWPTSLRWSAFAAAVLVLLLVLALVASVMIVRKSWPQTDGEIEIPGLEGEVEVLRDEHGIPQIYADSMHDLVLAQGFVHAQDRFFEMDVRRHATAGRLAELFGEAAVDTDRVVRTLGWRQVAEQELTMLEPRTRALLDAYAEGVNAYLEDRSLSDLSLEYAVLDVSGLDYTPEMWTAVDSIAWLKAMAWDLKGNLDEEIQRALSVAAVGEARAQQLFPPYPYDEHAPIVEQGAVVDGVYEQDATAPGTRLPSRPPLGPEVQAALAGVQQAVDALPALLGRGDGLGSNAWVVGGDHTATGAPILANDPHLGISLPGVWSQVGLHCRAVTSECPLDVAGFSFSGVPGVVIGHNADIAWGFTNLGPDTTDLYIERVRDDRWQHDGRSRPLRVREETIEVRGGEDVTIQVRSTGHGPLLSDLAGLLGIRIRNTGASGVVPEVGERWDTAVALAWTALEPQPTADALYALNLATDWRSFRAALSDFAAPGQNVVYADTEGHIGYQATGRVPIRKSGNDGSLPVAGWRSENDWTGEYVPYDALPNVLDPDSGMVVTANQAVLDPASAGYPYHLTDDWDRGYRSDRIRDLLEDGIDPGTLDVDDMGEVQTDERNPMAPVLTPYLLDVELPRGYFSDGRELLEDWDFQQHADSAAAAYYNVVWRELLARTFHDELTGDLQPDGGQRWFAVVADLLTRPGDEWWDDQRTEDAVETRDDVLAAALRAARDDLTALQSPTPDEWTWGRLHELDLRSSTLGESGIGLVEALFNRGGYEIGGGGSIPNATGWDARDGYQVQTAPSMRMVIPLDDLDGARWINLTGVSGHAFHPHYVDQTELFVRGETLPWVFSASAVEGAAEDVLTLVPR</sequence>
<dbReference type="Proteomes" id="UP000245507">
    <property type="component" value="Unassembled WGS sequence"/>
</dbReference>
<dbReference type="PANTHER" id="PTHR34218:SF4">
    <property type="entry name" value="ACYL-HOMOSERINE LACTONE ACYLASE QUIP"/>
    <property type="match status" value="1"/>
</dbReference>
<evidence type="ECO:0000313" key="7">
    <source>
        <dbReference type="EMBL" id="PWN02071.1"/>
    </source>
</evidence>
<dbReference type="OrthoDB" id="5240333at2"/>
<keyword evidence="6" id="KW-0472">Membrane</keyword>
<feature type="active site" description="Nucleophile" evidence="4">
    <location>
        <position position="299"/>
    </location>
</feature>
<feature type="binding site" evidence="5">
    <location>
        <position position="377"/>
    </location>
    <ligand>
        <name>Ca(2+)</name>
        <dbReference type="ChEBI" id="CHEBI:29108"/>
    </ligand>
</feature>
<keyword evidence="3" id="KW-0865">Zymogen</keyword>
<dbReference type="GO" id="GO:0046872">
    <property type="term" value="F:metal ion binding"/>
    <property type="evidence" value="ECO:0007669"/>
    <property type="project" value="UniProtKB-KW"/>
</dbReference>
<comment type="caution">
    <text evidence="7">The sequence shown here is derived from an EMBL/GenBank/DDBJ whole genome shotgun (WGS) entry which is preliminary data.</text>
</comment>
<dbReference type="InterPro" id="IPR029055">
    <property type="entry name" value="Ntn_hydrolases_N"/>
</dbReference>
<evidence type="ECO:0000256" key="2">
    <source>
        <dbReference type="ARBA" id="ARBA00022801"/>
    </source>
</evidence>
<dbReference type="Gene3D" id="2.30.120.10">
    <property type="match status" value="1"/>
</dbReference>
<dbReference type="CDD" id="cd03747">
    <property type="entry name" value="Ntn_PGA_like"/>
    <property type="match status" value="1"/>
</dbReference>
<dbReference type="GO" id="GO:0017000">
    <property type="term" value="P:antibiotic biosynthetic process"/>
    <property type="evidence" value="ECO:0007669"/>
    <property type="project" value="InterPro"/>
</dbReference>
<evidence type="ECO:0000256" key="1">
    <source>
        <dbReference type="ARBA" id="ARBA00006586"/>
    </source>
</evidence>
<keyword evidence="5" id="KW-0106">Calcium</keyword>
<keyword evidence="5" id="KW-0479">Metal-binding</keyword>
<protein>
    <submittedName>
        <fullName evidence="7">Penicillin acylase family protein</fullName>
    </submittedName>
</protein>
<dbReference type="PANTHER" id="PTHR34218">
    <property type="entry name" value="PEPTIDASE S45 PENICILLIN AMIDASE"/>
    <property type="match status" value="1"/>
</dbReference>
<dbReference type="InterPro" id="IPR043147">
    <property type="entry name" value="Penicillin_amidase_A-knob"/>
</dbReference>
<dbReference type="EMBL" id="QGDD01000007">
    <property type="protein sequence ID" value="PWN02071.1"/>
    <property type="molecule type" value="Genomic_DNA"/>
</dbReference>
<name>A0A316TF58_9ACTN</name>
<dbReference type="InterPro" id="IPR014395">
    <property type="entry name" value="Pen/GL7ACA/AHL_acylase"/>
</dbReference>
<dbReference type="InterPro" id="IPR043146">
    <property type="entry name" value="Penicillin_amidase_N_B-knob"/>
</dbReference>
<comment type="cofactor">
    <cofactor evidence="5">
        <name>Ca(2+)</name>
        <dbReference type="ChEBI" id="CHEBI:29108"/>
    </cofactor>
    <text evidence="5">Binds 1 Ca(2+) ion per dimer.</text>
</comment>
<evidence type="ECO:0000256" key="5">
    <source>
        <dbReference type="PIRSR" id="PIRSR001227-2"/>
    </source>
</evidence>
<evidence type="ECO:0000313" key="8">
    <source>
        <dbReference type="Proteomes" id="UP000245507"/>
    </source>
</evidence>
<dbReference type="InterPro" id="IPR002692">
    <property type="entry name" value="S45"/>
</dbReference>
<organism evidence="7 8">
    <name type="scientific">Nocardioides silvaticus</name>
    <dbReference type="NCBI Taxonomy" id="2201891"/>
    <lineage>
        <taxon>Bacteria</taxon>
        <taxon>Bacillati</taxon>
        <taxon>Actinomycetota</taxon>
        <taxon>Actinomycetes</taxon>
        <taxon>Propionibacteriales</taxon>
        <taxon>Nocardioidaceae</taxon>
        <taxon>Nocardioides</taxon>
    </lineage>
</organism>
<dbReference type="GO" id="GO:0016811">
    <property type="term" value="F:hydrolase activity, acting on carbon-nitrogen (but not peptide) bonds, in linear amides"/>
    <property type="evidence" value="ECO:0007669"/>
    <property type="project" value="InterPro"/>
</dbReference>
<feature type="transmembrane region" description="Helical" evidence="6">
    <location>
        <begin position="21"/>
        <end position="44"/>
    </location>
</feature>
<dbReference type="PIRSF" id="PIRSF001227">
    <property type="entry name" value="Pen_acylase"/>
    <property type="match status" value="1"/>
</dbReference>
<dbReference type="AlphaFoldDB" id="A0A316TF58"/>
<accession>A0A316TF58</accession>
<feature type="binding site" evidence="5">
    <location>
        <position position="211"/>
    </location>
    <ligand>
        <name>Ca(2+)</name>
        <dbReference type="ChEBI" id="CHEBI:29108"/>
    </ligand>
</feature>
<keyword evidence="6" id="KW-0812">Transmembrane</keyword>
<evidence type="ECO:0000256" key="4">
    <source>
        <dbReference type="PIRSR" id="PIRSR001227-1"/>
    </source>
</evidence>
<keyword evidence="2" id="KW-0378">Hydrolase</keyword>
<proteinExistence type="inferred from homology"/>